<evidence type="ECO:0000313" key="3">
    <source>
        <dbReference type="EMBL" id="NVO86087.1"/>
    </source>
</evidence>
<proteinExistence type="predicted"/>
<feature type="signal peptide" evidence="1">
    <location>
        <begin position="1"/>
        <end position="25"/>
    </location>
</feature>
<feature type="chain" id="PRO_5045736244" evidence="1">
    <location>
        <begin position="26"/>
        <end position="685"/>
    </location>
</feature>
<dbReference type="EMBL" id="JABKAV010000055">
    <property type="protein sequence ID" value="NVO86087.1"/>
    <property type="molecule type" value="Genomic_DNA"/>
</dbReference>
<accession>A0ABX2Q774</accession>
<gene>
    <name evidence="3" type="ORF">HW556_14460</name>
</gene>
<sequence length="685" mass="76832">MMQTLLVRALLAGVLTVATTGLARAQEVPIKFGKIDETDLTDKPFVADSAAAAVVLCDFGRSRFEYGPRGFVVVFERIRRVKILKKSGYDYATGQVSLYHANGQEEKLTTLKGFTYNLVNGQVVKEKLNSESMFKEEKTTNITIRKFTMPNVRVGAVVEYAYTISSDFAFNFQDWTFQEDIPIRWSEYRATIPEYFDYRMLMQGYEPLAVKEQTESTGQFSVSYKGETVGSGFNTARTQGGSETLTPRQTNHRWAMQNVPPLREEAYMTTTNDYVARIDFELAGVRMPGQSYQVVAGSWEKIDSELLTDDEFGTQLNRAGFLKDQLTPLLTAAGTDPAARLAAVHGLVRRSVKYNGQSRLMATTTVRKAFDQKTGSSADVNLLLIAALREAGFAANPLVLSTRSHGRLQPESPMLNRLNYVMAHVALPDGQEVLLDATDELAPYNMVPTRCLNGQGRLVLPEAQKSRWIDLKPKDRLTSYRQVTMVLNENGGLRGSVHQEHAGYLALAQREKLRELGEKKYVAELGASHEGWSIPKYTFKQRDELHKPLTLEYEFVSSSEANAPVGTVYLNPLRDFGMDKNPFLHENRRFPVDLGSQLEETVLVNLTLPAGYELAEMPQGLVMDLPEKSGRFTYGVQNGPTGIQIVSRLTLSKPVYSAEEYAYLREFFARLMAKQGEQLIIKKKV</sequence>
<protein>
    <submittedName>
        <fullName evidence="3">DUF3857 and transglutaminase domain-containing protein</fullName>
    </submittedName>
</protein>
<dbReference type="InterPro" id="IPR024618">
    <property type="entry name" value="DUF3857"/>
</dbReference>
<evidence type="ECO:0000259" key="2">
    <source>
        <dbReference type="Pfam" id="PF12969"/>
    </source>
</evidence>
<keyword evidence="4" id="KW-1185">Reference proteome</keyword>
<dbReference type="Proteomes" id="UP000626554">
    <property type="component" value="Unassembled WGS sequence"/>
</dbReference>
<reference evidence="3 4" key="1">
    <citation type="submission" date="2020-05" db="EMBL/GenBank/DDBJ databases">
        <title>Hymenobacter terrestris sp. nov. and Hymenobacter lapidiphilus sp. nov., isolated from regoliths in Antarctica.</title>
        <authorList>
            <person name="Sedlacek I."/>
            <person name="Pantucek R."/>
            <person name="Zeman M."/>
            <person name="Holochova P."/>
            <person name="Kralova S."/>
            <person name="Stankova E."/>
            <person name="Sedo O."/>
            <person name="Micenkova L."/>
            <person name="Svec P."/>
            <person name="Gupta V."/>
            <person name="Sood U."/>
            <person name="Korpole U.S."/>
            <person name="Lal R."/>
        </authorList>
    </citation>
    <scope>NUCLEOTIDE SEQUENCE [LARGE SCALE GENOMIC DNA]</scope>
    <source>
        <strain evidence="3 4">P5252</strain>
    </source>
</reference>
<keyword evidence="1" id="KW-0732">Signal</keyword>
<dbReference type="Gene3D" id="3.10.620.30">
    <property type="match status" value="1"/>
</dbReference>
<evidence type="ECO:0000256" key="1">
    <source>
        <dbReference type="SAM" id="SignalP"/>
    </source>
</evidence>
<comment type="caution">
    <text evidence="3">The sequence shown here is derived from an EMBL/GenBank/DDBJ whole genome shotgun (WGS) entry which is preliminary data.</text>
</comment>
<dbReference type="Gene3D" id="2.60.120.1130">
    <property type="match status" value="1"/>
</dbReference>
<dbReference type="Gene3D" id="2.60.40.3140">
    <property type="match status" value="1"/>
</dbReference>
<dbReference type="Pfam" id="PF12969">
    <property type="entry name" value="DUF3857"/>
    <property type="match status" value="1"/>
</dbReference>
<dbReference type="RefSeq" id="WP_176900803.1">
    <property type="nucleotide sequence ID" value="NZ_JABKAV010000055.1"/>
</dbReference>
<evidence type="ECO:0000313" key="4">
    <source>
        <dbReference type="Proteomes" id="UP000626554"/>
    </source>
</evidence>
<feature type="domain" description="DUF3857" evidence="2">
    <location>
        <begin position="79"/>
        <end position="215"/>
    </location>
</feature>
<name>A0ABX2Q774_9BACT</name>
<organism evidence="3 4">
    <name type="scientific">Hymenobacter terrestris</name>
    <dbReference type="NCBI Taxonomy" id="2748310"/>
    <lineage>
        <taxon>Bacteria</taxon>
        <taxon>Pseudomonadati</taxon>
        <taxon>Bacteroidota</taxon>
        <taxon>Cytophagia</taxon>
        <taxon>Cytophagales</taxon>
        <taxon>Hymenobacteraceae</taxon>
        <taxon>Hymenobacter</taxon>
    </lineage>
</organism>